<name>A0ABW2YWV0_9SPHI</name>
<evidence type="ECO:0000313" key="7">
    <source>
        <dbReference type="EMBL" id="MFD0750971.1"/>
    </source>
</evidence>
<feature type="compositionally biased region" description="Pro residues" evidence="5">
    <location>
        <begin position="58"/>
        <end position="68"/>
    </location>
</feature>
<evidence type="ECO:0000256" key="3">
    <source>
        <dbReference type="ARBA" id="ARBA00023237"/>
    </source>
</evidence>
<evidence type="ECO:0000256" key="4">
    <source>
        <dbReference type="PROSITE-ProRule" id="PRU00473"/>
    </source>
</evidence>
<evidence type="ECO:0000256" key="1">
    <source>
        <dbReference type="ARBA" id="ARBA00004442"/>
    </source>
</evidence>
<feature type="region of interest" description="Disordered" evidence="5">
    <location>
        <begin position="46"/>
        <end position="68"/>
    </location>
</feature>
<keyword evidence="3" id="KW-0998">Cell outer membrane</keyword>
<proteinExistence type="predicted"/>
<dbReference type="InterPro" id="IPR036737">
    <property type="entry name" value="OmpA-like_sf"/>
</dbReference>
<feature type="domain" description="OmpA-like" evidence="6">
    <location>
        <begin position="66"/>
        <end position="181"/>
    </location>
</feature>
<comment type="caution">
    <text evidence="7">The sequence shown here is derived from an EMBL/GenBank/DDBJ whole genome shotgun (WGS) entry which is preliminary data.</text>
</comment>
<dbReference type="PANTHER" id="PTHR30329">
    <property type="entry name" value="STATOR ELEMENT OF FLAGELLAR MOTOR COMPLEX"/>
    <property type="match status" value="1"/>
</dbReference>
<dbReference type="Gene3D" id="3.30.1330.60">
    <property type="entry name" value="OmpA-like domain"/>
    <property type="match status" value="1"/>
</dbReference>
<dbReference type="PROSITE" id="PS51123">
    <property type="entry name" value="OMPA_2"/>
    <property type="match status" value="1"/>
</dbReference>
<dbReference type="PRINTS" id="PR01023">
    <property type="entry name" value="NAFLGMOTY"/>
</dbReference>
<dbReference type="SUPFAM" id="SSF103088">
    <property type="entry name" value="OmpA-like"/>
    <property type="match status" value="1"/>
</dbReference>
<organism evidence="7 8">
    <name type="scientific">Mucilaginibacter calamicampi</name>
    <dbReference type="NCBI Taxonomy" id="1302352"/>
    <lineage>
        <taxon>Bacteria</taxon>
        <taxon>Pseudomonadati</taxon>
        <taxon>Bacteroidota</taxon>
        <taxon>Sphingobacteriia</taxon>
        <taxon>Sphingobacteriales</taxon>
        <taxon>Sphingobacteriaceae</taxon>
        <taxon>Mucilaginibacter</taxon>
    </lineage>
</organism>
<feature type="compositionally biased region" description="Low complexity" evidence="5">
    <location>
        <begin position="46"/>
        <end position="57"/>
    </location>
</feature>
<dbReference type="EMBL" id="JBHTHU010000009">
    <property type="protein sequence ID" value="MFD0750971.1"/>
    <property type="molecule type" value="Genomic_DNA"/>
</dbReference>
<sequence>MKNLRLSLFPVLIVVAAVTLPGCKAKKIVQPAPVAESFPPAPVAKPTPAVAPVATAPTPAPQPAPTPAPPDYNFANIQFEFNSGILKTQSYPLMDRAVAEMKKDLSVKFVLNGNASAEGTPAHNMSLSVERANAVKTYLVNSGINADNLRTVGNGESKPVADNTTEAGRVLNRRVEIKKAQ</sequence>
<dbReference type="InterPro" id="IPR050330">
    <property type="entry name" value="Bact_OuterMem_StrucFunc"/>
</dbReference>
<comment type="subcellular location">
    <subcellularLocation>
        <location evidence="1">Cell outer membrane</location>
    </subcellularLocation>
</comment>
<dbReference type="PANTHER" id="PTHR30329:SF21">
    <property type="entry name" value="LIPOPROTEIN YIAD-RELATED"/>
    <property type="match status" value="1"/>
</dbReference>
<protein>
    <submittedName>
        <fullName evidence="7">OmpA family protein</fullName>
    </submittedName>
</protein>
<dbReference type="RefSeq" id="WP_377100717.1">
    <property type="nucleotide sequence ID" value="NZ_JBHTHU010000009.1"/>
</dbReference>
<dbReference type="PRINTS" id="PR01021">
    <property type="entry name" value="OMPADOMAIN"/>
</dbReference>
<evidence type="ECO:0000256" key="5">
    <source>
        <dbReference type="SAM" id="MobiDB-lite"/>
    </source>
</evidence>
<accession>A0ABW2YWV0</accession>
<evidence type="ECO:0000313" key="8">
    <source>
        <dbReference type="Proteomes" id="UP001596958"/>
    </source>
</evidence>
<dbReference type="Pfam" id="PF00691">
    <property type="entry name" value="OmpA"/>
    <property type="match status" value="1"/>
</dbReference>
<evidence type="ECO:0000256" key="2">
    <source>
        <dbReference type="ARBA" id="ARBA00023136"/>
    </source>
</evidence>
<keyword evidence="2 4" id="KW-0472">Membrane</keyword>
<keyword evidence="8" id="KW-1185">Reference proteome</keyword>
<dbReference type="InterPro" id="IPR006664">
    <property type="entry name" value="OMP_bac"/>
</dbReference>
<evidence type="ECO:0000259" key="6">
    <source>
        <dbReference type="PROSITE" id="PS51123"/>
    </source>
</evidence>
<dbReference type="CDD" id="cd07185">
    <property type="entry name" value="OmpA_C-like"/>
    <property type="match status" value="1"/>
</dbReference>
<dbReference type="InterPro" id="IPR006665">
    <property type="entry name" value="OmpA-like"/>
</dbReference>
<dbReference type="Proteomes" id="UP001596958">
    <property type="component" value="Unassembled WGS sequence"/>
</dbReference>
<reference evidence="8" key="1">
    <citation type="journal article" date="2019" name="Int. J. Syst. Evol. Microbiol.">
        <title>The Global Catalogue of Microorganisms (GCM) 10K type strain sequencing project: providing services to taxonomists for standard genome sequencing and annotation.</title>
        <authorList>
            <consortium name="The Broad Institute Genomics Platform"/>
            <consortium name="The Broad Institute Genome Sequencing Center for Infectious Disease"/>
            <person name="Wu L."/>
            <person name="Ma J."/>
        </authorList>
    </citation>
    <scope>NUCLEOTIDE SEQUENCE [LARGE SCALE GENOMIC DNA]</scope>
    <source>
        <strain evidence="8">CCUG 63418</strain>
    </source>
</reference>
<gene>
    <name evidence="7" type="ORF">ACFQZS_12520</name>
</gene>